<dbReference type="GO" id="GO:0008758">
    <property type="term" value="F:UDP-2,3-diacylglucosamine hydrolase activity"/>
    <property type="evidence" value="ECO:0007669"/>
    <property type="project" value="TreeGrafter"/>
</dbReference>
<protein>
    <submittedName>
        <fullName evidence="4">Metallophosphoesterase</fullName>
    </submittedName>
</protein>
<dbReference type="SUPFAM" id="SSF56300">
    <property type="entry name" value="Metallo-dependent phosphatases"/>
    <property type="match status" value="1"/>
</dbReference>
<evidence type="ECO:0000256" key="2">
    <source>
        <dbReference type="ARBA" id="ARBA00022801"/>
    </source>
</evidence>
<dbReference type="GO" id="GO:0016020">
    <property type="term" value="C:membrane"/>
    <property type="evidence" value="ECO:0007669"/>
    <property type="project" value="GOC"/>
</dbReference>
<evidence type="ECO:0000259" key="3">
    <source>
        <dbReference type="Pfam" id="PF00149"/>
    </source>
</evidence>
<comment type="caution">
    <text evidence="4">The sequence shown here is derived from an EMBL/GenBank/DDBJ whole genome shotgun (WGS) entry which is preliminary data.</text>
</comment>
<dbReference type="GO" id="GO:0009245">
    <property type="term" value="P:lipid A biosynthetic process"/>
    <property type="evidence" value="ECO:0007669"/>
    <property type="project" value="TreeGrafter"/>
</dbReference>
<evidence type="ECO:0000313" key="5">
    <source>
        <dbReference type="Proteomes" id="UP001196068"/>
    </source>
</evidence>
<dbReference type="InterPro" id="IPR004843">
    <property type="entry name" value="Calcineurin-like_PHP"/>
</dbReference>
<proteinExistence type="predicted"/>
<organism evidence="4 5">
    <name type="scientific">Plastoroseomonas arctica</name>
    <dbReference type="NCBI Taxonomy" id="1509237"/>
    <lineage>
        <taxon>Bacteria</taxon>
        <taxon>Pseudomonadati</taxon>
        <taxon>Pseudomonadota</taxon>
        <taxon>Alphaproteobacteria</taxon>
        <taxon>Acetobacterales</taxon>
        <taxon>Acetobacteraceae</taxon>
        <taxon>Plastoroseomonas</taxon>
    </lineage>
</organism>
<dbReference type="Pfam" id="PF00149">
    <property type="entry name" value="Metallophos"/>
    <property type="match status" value="1"/>
</dbReference>
<keyword evidence="1" id="KW-0479">Metal-binding</keyword>
<dbReference type="AlphaFoldDB" id="A0AAF1KIR8"/>
<dbReference type="EMBL" id="JAAEDH010000003">
    <property type="protein sequence ID" value="MBR0654390.1"/>
    <property type="molecule type" value="Genomic_DNA"/>
</dbReference>
<keyword evidence="2" id="KW-0378">Hydrolase</keyword>
<sequence>MITRRALLGAVPVVAMLPPAYAIGIEPYAAPRIARYALAWPGPRLTIAALADLHAGGSTMTEARIAAIVAATNALAPDLIVLLGDYGFASLLGAPLPQAVVAGHLAGLRASLGTHAVLGNHDWWEDGAARRSGDASVVPIIARELAGVGIGVLRNAARRFDGFWLAGLDSQWAFGRSLGAHDLGATLAAMTDPAPAILLAHEPDSFAQMPRRFDLTLSGHTHGGQVSVAGRAPFVPSLYGQRYRHGLIVEDERRLIVSAGLGTTFLPVRFNVPPEIVLVTLGT</sequence>
<dbReference type="PANTHER" id="PTHR31302">
    <property type="entry name" value="TRANSMEMBRANE PROTEIN WITH METALLOPHOSPHOESTERASE DOMAIN-RELATED"/>
    <property type="match status" value="1"/>
</dbReference>
<dbReference type="PANTHER" id="PTHR31302:SF31">
    <property type="entry name" value="PHOSPHODIESTERASE YAEI"/>
    <property type="match status" value="1"/>
</dbReference>
<dbReference type="RefSeq" id="WP_211873201.1">
    <property type="nucleotide sequence ID" value="NZ_JAAEDH010000003.1"/>
</dbReference>
<dbReference type="GO" id="GO:0046872">
    <property type="term" value="F:metal ion binding"/>
    <property type="evidence" value="ECO:0007669"/>
    <property type="project" value="UniProtKB-KW"/>
</dbReference>
<dbReference type="Proteomes" id="UP001196068">
    <property type="component" value="Unassembled WGS sequence"/>
</dbReference>
<dbReference type="InterPro" id="IPR029052">
    <property type="entry name" value="Metallo-depent_PP-like"/>
</dbReference>
<reference evidence="4" key="2">
    <citation type="journal article" date="2021" name="Syst. Appl. Microbiol.">
        <title>Roseomonas hellenica sp. nov., isolated from roots of wild-growing Alkanna tinctoria.</title>
        <authorList>
            <person name="Rat A."/>
            <person name="Naranjo H.D."/>
            <person name="Lebbe L."/>
            <person name="Cnockaert M."/>
            <person name="Krigas N."/>
            <person name="Grigoriadou K."/>
            <person name="Maloupa E."/>
            <person name="Willems A."/>
        </authorList>
    </citation>
    <scope>NUCLEOTIDE SEQUENCE</scope>
    <source>
        <strain evidence="4">LMG 28251</strain>
    </source>
</reference>
<gene>
    <name evidence="4" type="ORF">GXW79_04780</name>
</gene>
<keyword evidence="5" id="KW-1185">Reference proteome</keyword>
<accession>A0AAF1KIR8</accession>
<evidence type="ECO:0000313" key="4">
    <source>
        <dbReference type="EMBL" id="MBR0654390.1"/>
    </source>
</evidence>
<evidence type="ECO:0000256" key="1">
    <source>
        <dbReference type="ARBA" id="ARBA00022723"/>
    </source>
</evidence>
<name>A0AAF1KIR8_9PROT</name>
<feature type="domain" description="Calcineurin-like phosphoesterase" evidence="3">
    <location>
        <begin position="46"/>
        <end position="223"/>
    </location>
</feature>
<dbReference type="Gene3D" id="3.60.21.10">
    <property type="match status" value="1"/>
</dbReference>
<reference evidence="4" key="1">
    <citation type="submission" date="2020-01" db="EMBL/GenBank/DDBJ databases">
        <authorList>
            <person name="Rat A."/>
        </authorList>
    </citation>
    <scope>NUCLEOTIDE SEQUENCE</scope>
    <source>
        <strain evidence="4">LMG 28251</strain>
    </source>
</reference>
<dbReference type="CDD" id="cd07385">
    <property type="entry name" value="MPP_YkuE_C"/>
    <property type="match status" value="1"/>
</dbReference>
<dbReference type="InterPro" id="IPR051158">
    <property type="entry name" value="Metallophosphoesterase_sf"/>
</dbReference>